<dbReference type="OrthoDB" id="9997102at2759"/>
<comment type="pathway">
    <text evidence="1">Alkaloid biosynthesis; ergot alkaloid biosynthesis.</text>
</comment>
<evidence type="ECO:0000256" key="1">
    <source>
        <dbReference type="ARBA" id="ARBA00005107"/>
    </source>
</evidence>
<evidence type="ECO:0000259" key="5">
    <source>
        <dbReference type="Pfam" id="PF05368"/>
    </source>
</evidence>
<dbReference type="UniPathway" id="UPA00327"/>
<protein>
    <recommendedName>
        <fullName evidence="5">NmrA-like domain-containing protein</fullName>
    </recommendedName>
</protein>
<dbReference type="SUPFAM" id="SSF51735">
    <property type="entry name" value="NAD(P)-binding Rossmann-fold domains"/>
    <property type="match status" value="1"/>
</dbReference>
<evidence type="ECO:0000313" key="7">
    <source>
        <dbReference type="Proteomes" id="UP000594364"/>
    </source>
</evidence>
<evidence type="ECO:0000256" key="4">
    <source>
        <dbReference type="ARBA" id="ARBA00023002"/>
    </source>
</evidence>
<name>A0A7S9PTE1_EPIFF</name>
<keyword evidence="7" id="KW-1185">Reference proteome</keyword>
<reference evidence="6 7" key="1">
    <citation type="journal article" date="2018" name="PLoS Genet.">
        <title>Repeat elements organise 3D genome structure and mediate transcription in the filamentous fungus Epichloe festucae.</title>
        <authorList>
            <person name="Winter D.J."/>
            <person name="Ganley A.R.D."/>
            <person name="Young C.A."/>
            <person name="Liachko I."/>
            <person name="Schardl C.L."/>
            <person name="Dupont P.Y."/>
            <person name="Berry D."/>
            <person name="Ram A."/>
            <person name="Scott B."/>
            <person name="Cox M.P."/>
        </authorList>
    </citation>
    <scope>NUCLEOTIDE SEQUENCE [LARGE SCALE GENOMIC DNA]</scope>
    <source>
        <strain evidence="6 7">Fl1</strain>
    </source>
</reference>
<evidence type="ECO:0000256" key="2">
    <source>
        <dbReference type="ARBA" id="ARBA00005372"/>
    </source>
</evidence>
<dbReference type="GO" id="GO:0035835">
    <property type="term" value="P:indole alkaloid biosynthetic process"/>
    <property type="evidence" value="ECO:0007669"/>
    <property type="project" value="UniProtKB-UniPathway"/>
</dbReference>
<dbReference type="GO" id="GO:0016491">
    <property type="term" value="F:oxidoreductase activity"/>
    <property type="evidence" value="ECO:0007669"/>
    <property type="project" value="UniProtKB-KW"/>
</dbReference>
<evidence type="ECO:0000313" key="6">
    <source>
        <dbReference type="EMBL" id="QPG95280.1"/>
    </source>
</evidence>
<proteinExistence type="inferred from homology"/>
<evidence type="ECO:0000256" key="3">
    <source>
        <dbReference type="ARBA" id="ARBA00022589"/>
    </source>
</evidence>
<dbReference type="NCBIfam" id="TIGR03649">
    <property type="entry name" value="ergot_EASG"/>
    <property type="match status" value="1"/>
</dbReference>
<dbReference type="Gene3D" id="3.40.50.720">
    <property type="entry name" value="NAD(P)-binding Rossmann-like Domain"/>
    <property type="match status" value="1"/>
</dbReference>
<dbReference type="EMBL" id="CP031385">
    <property type="protein sequence ID" value="QPG95280.1"/>
    <property type="molecule type" value="Genomic_DNA"/>
</dbReference>
<keyword evidence="3" id="KW-0017">Alkaloid metabolism</keyword>
<dbReference type="SMR" id="A0A7S9PTE1"/>
<dbReference type="Gene3D" id="3.90.25.10">
    <property type="entry name" value="UDP-galactose 4-epimerase, domain 1"/>
    <property type="match status" value="1"/>
</dbReference>
<dbReference type="PANTHER" id="PTHR43162:SF1">
    <property type="entry name" value="PRESTALK A DIFFERENTIATION PROTEIN A"/>
    <property type="match status" value="1"/>
</dbReference>
<dbReference type="Proteomes" id="UP000594364">
    <property type="component" value="Chromosome 1"/>
</dbReference>
<dbReference type="Pfam" id="PF05368">
    <property type="entry name" value="NmrA"/>
    <property type="match status" value="1"/>
</dbReference>
<sequence>MVQIYLPRLSMRLGYHDKNNKMTILLTGGRGKTASHIASLLQAAKVPFIVASRSSDPSSSSPYYQNCFDWLDEKTYGDVLTSKDSMQPISTIWLVPPPIFDLAPLMIKFVDFASRKGVKRFVLLSASTIKKGGPAMGQVHEYLASLGGIEYAVLRPTWFMENFSYPQELQRLAIKNENKIYSAAGDGKLPFVSVADIARVAFRTLTDEKSHNTDYVLLGPELITYDQVAETLSTVLGRTITHIKLTEEELVKRLENSGMPAEDAKMLAGMDTSISDGAEDRLNNVVKHVTGADPRTFLDFATHQKATWG</sequence>
<comment type="similarity">
    <text evidence="2">Belongs to the fgaFS/easG family.</text>
</comment>
<dbReference type="InterPro" id="IPR036291">
    <property type="entry name" value="NAD(P)-bd_dom_sf"/>
</dbReference>
<feature type="domain" description="NmrA-like" evidence="5">
    <location>
        <begin position="138"/>
        <end position="276"/>
    </location>
</feature>
<dbReference type="InterPro" id="IPR019901">
    <property type="entry name" value="Ergot_alkaloid_biosynthesis"/>
</dbReference>
<dbReference type="InterPro" id="IPR008030">
    <property type="entry name" value="NmrA-like"/>
</dbReference>
<accession>A0A7S9PTE1</accession>
<organism evidence="6 7">
    <name type="scientific">Epichloe festucae (strain Fl1)</name>
    <dbReference type="NCBI Taxonomy" id="877507"/>
    <lineage>
        <taxon>Eukaryota</taxon>
        <taxon>Fungi</taxon>
        <taxon>Dikarya</taxon>
        <taxon>Ascomycota</taxon>
        <taxon>Pezizomycotina</taxon>
        <taxon>Sordariomycetes</taxon>
        <taxon>Hypocreomycetidae</taxon>
        <taxon>Hypocreales</taxon>
        <taxon>Clavicipitaceae</taxon>
        <taxon>Epichloe</taxon>
    </lineage>
</organism>
<dbReference type="InterPro" id="IPR051604">
    <property type="entry name" value="Ergot_Alk_Oxidoreductase"/>
</dbReference>
<dbReference type="PANTHER" id="PTHR43162">
    <property type="match status" value="1"/>
</dbReference>
<dbReference type="AlphaFoldDB" id="A0A7S9PTE1"/>
<gene>
    <name evidence="6" type="ORF">C2857_007936</name>
</gene>
<keyword evidence="4" id="KW-0560">Oxidoreductase</keyword>